<reference evidence="6" key="1">
    <citation type="journal article" date="2019" name="Int. J. Syst. Evol. Microbiol.">
        <title>The Global Catalogue of Microorganisms (GCM) 10K type strain sequencing project: providing services to taxonomists for standard genome sequencing and annotation.</title>
        <authorList>
            <consortium name="The Broad Institute Genomics Platform"/>
            <consortium name="The Broad Institute Genome Sequencing Center for Infectious Disease"/>
            <person name="Wu L."/>
            <person name="Ma J."/>
        </authorList>
    </citation>
    <scope>NUCLEOTIDE SEQUENCE [LARGE SCALE GENOMIC DNA]</scope>
    <source>
        <strain evidence="6">CCUG 55585</strain>
    </source>
</reference>
<evidence type="ECO:0000313" key="5">
    <source>
        <dbReference type="EMBL" id="MFD0726503.1"/>
    </source>
</evidence>
<dbReference type="Gene3D" id="1.25.40.10">
    <property type="entry name" value="Tetratricopeptide repeat domain"/>
    <property type="match status" value="1"/>
</dbReference>
<dbReference type="Pfam" id="PF00486">
    <property type="entry name" value="Trans_reg_C"/>
    <property type="match status" value="1"/>
</dbReference>
<dbReference type="InterPro" id="IPR036388">
    <property type="entry name" value="WH-like_DNA-bd_sf"/>
</dbReference>
<dbReference type="PROSITE" id="PS51755">
    <property type="entry name" value="OMPR_PHOB"/>
    <property type="match status" value="1"/>
</dbReference>
<evidence type="ECO:0000259" key="4">
    <source>
        <dbReference type="PROSITE" id="PS51755"/>
    </source>
</evidence>
<sequence length="975" mass="106387">MTSSARPHAQPWPEHTTRLIVGDLRIDLPNRRVERPDGVRQELPQRVFDLLLVFLSEPGTVHSRDALFERVWHGVIVEDANLTQGIWMLRKAFGEERRQWFRTVSKTGYVFEPPDAVRVEDSEGESAARTNAPSPVDGATSHTAAPVTGEASNPTSASTIDPRPSTLHRTLAGVMAACVAVVTLALPVLSLPVLSPRDRADASAGIDTAASARKVAPPLRIHLFAEPPVVDARTPDGLWAAMLAEAWLGYKLELLPETLLMPPGSSNGAHLAPDERRITIRASVDPKRPDQILLQARIAGAARPASPALEVRGPAKDAVRLADALSQEVLTRLLPTHAHAPWPALPRDVVAARRYALAMQAARQHDWTRAEREADAAARAAPAFGPVRWLLAQLHWRRGDVPGAIELAAESRRASTPLPDDAERVFDAMTKTLDPGRREDTIAAFAELEKTWPGRIDFAIMRALMLTRVGRPAEALAAATHPPDALRALPVDVRIRQAIASSEATLLKGDPATSRRHAQAALALATAPGLDRERGSARLMLARTHHATPGNAPAPELFELAAESFAAGGEAPSSLYARFLADNIRLDKRPEVSEHLEPLIATARRLHNVGLEIEALRTTAYRFYRAGDHARFREYLRRAQDTANRSDDLNSQRIVDLDLMGEDFFMANISSARARIRRLRSGGLDGTIGYLVPLLDATMTLHEGRYRDALQNLRDGDAAGRQKPPAVVEANYACVRADILLAMMDTVAARPQIDRCRNLGNPSLRAAARMLDVQTDLADGDLESARIKLQGIEKDLASLATGVERWSLVSGIGYAFAAVGDYDRAERLLHSELDATRGAGYLLMVAGIETNLAEIAAARGDWMRSRTLGLSARRRLPGDAWLINQRLDRLDILDALVHDDVASARARMASLRTRAEALDDRLVLRDLRILASISSPGARDAASSEGIAPLDPAQVYIDWLYGRLPSQRATSTATR</sequence>
<dbReference type="RefSeq" id="WP_386824430.1">
    <property type="nucleotide sequence ID" value="NZ_JBHTIF010000002.1"/>
</dbReference>
<dbReference type="InterPro" id="IPR001867">
    <property type="entry name" value="OmpR/PhoB-type_DNA-bd"/>
</dbReference>
<feature type="region of interest" description="Disordered" evidence="3">
    <location>
        <begin position="117"/>
        <end position="163"/>
    </location>
</feature>
<dbReference type="Gene3D" id="1.10.10.10">
    <property type="entry name" value="Winged helix-like DNA-binding domain superfamily/Winged helix DNA-binding domain"/>
    <property type="match status" value="1"/>
</dbReference>
<evidence type="ECO:0000256" key="1">
    <source>
        <dbReference type="ARBA" id="ARBA00023125"/>
    </source>
</evidence>
<keyword evidence="6" id="KW-1185">Reference proteome</keyword>
<dbReference type="SUPFAM" id="SSF48452">
    <property type="entry name" value="TPR-like"/>
    <property type="match status" value="1"/>
</dbReference>
<protein>
    <submittedName>
        <fullName evidence="5">Winged helix-turn-helix domain-containing protein</fullName>
    </submittedName>
</protein>
<dbReference type="SMART" id="SM00862">
    <property type="entry name" value="Trans_reg_C"/>
    <property type="match status" value="1"/>
</dbReference>
<evidence type="ECO:0000256" key="2">
    <source>
        <dbReference type="PROSITE-ProRule" id="PRU01091"/>
    </source>
</evidence>
<feature type="domain" description="OmpR/PhoB-type" evidence="4">
    <location>
        <begin position="16"/>
        <end position="113"/>
    </location>
</feature>
<comment type="caution">
    <text evidence="5">The sequence shown here is derived from an EMBL/GenBank/DDBJ whole genome shotgun (WGS) entry which is preliminary data.</text>
</comment>
<dbReference type="Proteomes" id="UP001597110">
    <property type="component" value="Unassembled WGS sequence"/>
</dbReference>
<feature type="DNA-binding region" description="OmpR/PhoB-type" evidence="2">
    <location>
        <begin position="16"/>
        <end position="113"/>
    </location>
</feature>
<keyword evidence="1 2" id="KW-0238">DNA-binding</keyword>
<dbReference type="CDD" id="cd00383">
    <property type="entry name" value="trans_reg_C"/>
    <property type="match status" value="1"/>
</dbReference>
<evidence type="ECO:0000313" key="6">
    <source>
        <dbReference type="Proteomes" id="UP001597110"/>
    </source>
</evidence>
<organism evidence="5 6">
    <name type="scientific">Lysobacter brunescens</name>
    <dbReference type="NCBI Taxonomy" id="262323"/>
    <lineage>
        <taxon>Bacteria</taxon>
        <taxon>Pseudomonadati</taxon>
        <taxon>Pseudomonadota</taxon>
        <taxon>Gammaproteobacteria</taxon>
        <taxon>Lysobacterales</taxon>
        <taxon>Lysobacteraceae</taxon>
        <taxon>Lysobacter</taxon>
    </lineage>
</organism>
<dbReference type="InterPro" id="IPR016032">
    <property type="entry name" value="Sig_transdc_resp-reg_C-effctor"/>
</dbReference>
<evidence type="ECO:0000256" key="3">
    <source>
        <dbReference type="SAM" id="MobiDB-lite"/>
    </source>
</evidence>
<dbReference type="SUPFAM" id="SSF46894">
    <property type="entry name" value="C-terminal effector domain of the bipartite response regulators"/>
    <property type="match status" value="1"/>
</dbReference>
<gene>
    <name evidence="5" type="ORF">ACFQ0E_12955</name>
</gene>
<name>A0ABW2YHX8_9GAMM</name>
<feature type="compositionally biased region" description="Polar residues" evidence="3">
    <location>
        <begin position="150"/>
        <end position="159"/>
    </location>
</feature>
<dbReference type="EMBL" id="JBHTIF010000002">
    <property type="protein sequence ID" value="MFD0726503.1"/>
    <property type="molecule type" value="Genomic_DNA"/>
</dbReference>
<dbReference type="InterPro" id="IPR011990">
    <property type="entry name" value="TPR-like_helical_dom_sf"/>
</dbReference>
<accession>A0ABW2YHX8</accession>
<proteinExistence type="predicted"/>